<accession>A0A193LJU2</accession>
<dbReference type="Gene3D" id="1.10.287.540">
    <property type="entry name" value="Helix hairpin bin"/>
    <property type="match status" value="1"/>
</dbReference>
<evidence type="ECO:0000313" key="3">
    <source>
        <dbReference type="Proteomes" id="UP000092695"/>
    </source>
</evidence>
<evidence type="ECO:0000256" key="1">
    <source>
        <dbReference type="SAM" id="Phobius"/>
    </source>
</evidence>
<organism evidence="2 3">
    <name type="scientific">Woeseia oceani</name>
    <dbReference type="NCBI Taxonomy" id="1548547"/>
    <lineage>
        <taxon>Bacteria</taxon>
        <taxon>Pseudomonadati</taxon>
        <taxon>Pseudomonadota</taxon>
        <taxon>Gammaproteobacteria</taxon>
        <taxon>Woeseiales</taxon>
        <taxon>Woeseiaceae</taxon>
        <taxon>Woeseia</taxon>
    </lineage>
</organism>
<protein>
    <submittedName>
        <fullName evidence="2">Pilus assembly protein PilO</fullName>
    </submittedName>
</protein>
<name>A0A193LJU2_9GAMM</name>
<dbReference type="OrthoDB" id="9802133at2"/>
<gene>
    <name evidence="2" type="ORF">BA177_17900</name>
</gene>
<dbReference type="InterPro" id="IPR014717">
    <property type="entry name" value="Transl_elong_EF1B/ribsomal_bS6"/>
</dbReference>
<sequence length="199" mass="22548">MNLVEELKSLDVNDVGRWPLPFRVAVIVLAFVLVVGIGWYYKINQDMAPRLQRAQSDEQTLRVTFENKQRKAANYDAYRAQLTQMEQSFGTMLRQLPGETEIPSLIVDISQTGLAAGLQEKLFQPQPEVPKDFYAEKPIKISLSGGYHEIANFVSGVAALPRIVTLHDIIITPDNADNFDRLTMEVTAKTYRYLEEEAD</sequence>
<dbReference type="GO" id="GO:0043683">
    <property type="term" value="P:type IV pilus assembly"/>
    <property type="evidence" value="ECO:0007669"/>
    <property type="project" value="InterPro"/>
</dbReference>
<keyword evidence="3" id="KW-1185">Reference proteome</keyword>
<proteinExistence type="predicted"/>
<dbReference type="STRING" id="1548547.BA177_17900"/>
<dbReference type="Proteomes" id="UP000092695">
    <property type="component" value="Chromosome"/>
</dbReference>
<dbReference type="EMBL" id="CP016268">
    <property type="protein sequence ID" value="ANO52810.1"/>
    <property type="molecule type" value="Genomic_DNA"/>
</dbReference>
<keyword evidence="1" id="KW-0812">Transmembrane</keyword>
<reference evidence="2 3" key="1">
    <citation type="submission" date="2016-06" db="EMBL/GenBank/DDBJ databases">
        <title>Complete genome sequence of a deep-branching marine Gamma Proteobacterium Woeseia oceani type strain XK5.</title>
        <authorList>
            <person name="Mu D."/>
            <person name="Du Z."/>
        </authorList>
    </citation>
    <scope>NUCLEOTIDE SEQUENCE [LARGE SCALE GENOMIC DNA]</scope>
    <source>
        <strain evidence="2 3">XK5</strain>
    </source>
</reference>
<dbReference type="Gene3D" id="3.30.70.60">
    <property type="match status" value="1"/>
</dbReference>
<dbReference type="PANTHER" id="PTHR39555">
    <property type="entry name" value="FIMBRIAL ASSEMBLY PROTEIN PILO-LIKE PROTEIN-RELATED"/>
    <property type="match status" value="1"/>
</dbReference>
<dbReference type="PIRSF" id="PIRSF016482">
    <property type="entry name" value="PilO"/>
    <property type="match status" value="1"/>
</dbReference>
<dbReference type="RefSeq" id="WP_068618503.1">
    <property type="nucleotide sequence ID" value="NZ_CP016268.1"/>
</dbReference>
<dbReference type="Pfam" id="PF04350">
    <property type="entry name" value="PilO"/>
    <property type="match status" value="1"/>
</dbReference>
<dbReference type="KEGG" id="woc:BA177_17900"/>
<dbReference type="InterPro" id="IPR007445">
    <property type="entry name" value="PilO"/>
</dbReference>
<dbReference type="AlphaFoldDB" id="A0A193LJU2"/>
<dbReference type="PANTHER" id="PTHR39555:SF1">
    <property type="entry name" value="TYPE IV PILUS INNER MEMBRANE COMPONENT PILO"/>
    <property type="match status" value="1"/>
</dbReference>
<evidence type="ECO:0000313" key="2">
    <source>
        <dbReference type="EMBL" id="ANO52810.1"/>
    </source>
</evidence>
<keyword evidence="1" id="KW-1133">Transmembrane helix</keyword>
<feature type="transmembrane region" description="Helical" evidence="1">
    <location>
        <begin position="20"/>
        <end position="41"/>
    </location>
</feature>
<keyword evidence="1" id="KW-0472">Membrane</keyword>
<dbReference type="GO" id="GO:0043107">
    <property type="term" value="P:type IV pilus-dependent motility"/>
    <property type="evidence" value="ECO:0007669"/>
    <property type="project" value="InterPro"/>
</dbReference>